<sequence length="448" mass="48577">MGLVSQKVVQLQRMAFDQRSVAMQIGKWTLLLGFALLALKAGAQTTPTTLPANGSDTPIAPTKVVPKYALGPGDVISIRVVNFPDLSMDSVQIPPDGKITPPLLAGEPINVLGKTVEQVAAMLTEAWSKYVINPSVSVFLVQKRPQDAVIVYGYTPKTGAVEMRPGLRILDVISAMGGGGETGDLSHVTVTHEDGTSQTLDLSNPETKGDSPENILLHEGDIVYVPKLYQFITVLGEVKQGGQFPYEKKMTVADAIARAGGYIEGEADLSAATITRNGKTIPIDLQRFYLDGDTSQNLTLQPGDSILIPRQTNIVYIYGAVAGQGPYDFRPGDRLWDAINRRGGPTQEANIGAVEVIHTELQSKLQAELTQKYPKQAKDSKWMFDQLKKQGAIQVVDLNRYFRGDQSVNVPLSAGDFIYVPSRKHGFGIGELFQILSSANLLRLLAGF</sequence>
<dbReference type="Gene3D" id="3.10.560.10">
    <property type="entry name" value="Outer membrane lipoprotein wza domain like"/>
    <property type="match status" value="3"/>
</dbReference>
<dbReference type="InParanoid" id="S0EYP6"/>
<comment type="similarity">
    <text evidence="2">Belongs to the BexD/CtrA/VexA family.</text>
</comment>
<dbReference type="PATRIC" id="fig|1303518.3.peg.1293"/>
<keyword evidence="4" id="KW-1134">Transmembrane beta strand</keyword>
<keyword evidence="11" id="KW-0472">Membrane</keyword>
<evidence type="ECO:0000256" key="1">
    <source>
        <dbReference type="ARBA" id="ARBA00004571"/>
    </source>
</evidence>
<comment type="subcellular location">
    <subcellularLocation>
        <location evidence="1">Cell outer membrane</location>
        <topology evidence="1">Multi-pass membrane protein</topology>
    </subcellularLocation>
</comment>
<keyword evidence="14" id="KW-0449">Lipoprotein</keyword>
<keyword evidence="7" id="KW-0732">Signal</keyword>
<dbReference type="OrthoDB" id="8291at2"/>
<keyword evidence="9" id="KW-0406">Ion transport</keyword>
<dbReference type="Pfam" id="PF02563">
    <property type="entry name" value="Poly_export"/>
    <property type="match status" value="1"/>
</dbReference>
<evidence type="ECO:0000256" key="3">
    <source>
        <dbReference type="ARBA" id="ARBA00022448"/>
    </source>
</evidence>
<dbReference type="KEGG" id="ccz:CCALI_01269"/>
<dbReference type="GO" id="GO:0009279">
    <property type="term" value="C:cell outer membrane"/>
    <property type="evidence" value="ECO:0007669"/>
    <property type="project" value="UniProtKB-SubCell"/>
</dbReference>
<keyword evidence="12" id="KW-0564">Palmitate</keyword>
<keyword evidence="3" id="KW-0813">Transport</keyword>
<keyword evidence="8" id="KW-0625">Polysaccharide transport</keyword>
<keyword evidence="10" id="KW-0626">Porin</keyword>
<evidence type="ECO:0000256" key="5">
    <source>
        <dbReference type="ARBA" id="ARBA00022597"/>
    </source>
</evidence>
<dbReference type="InterPro" id="IPR049712">
    <property type="entry name" value="Poly_export"/>
</dbReference>
<evidence type="ECO:0000256" key="13">
    <source>
        <dbReference type="ARBA" id="ARBA00023237"/>
    </source>
</evidence>
<dbReference type="InterPro" id="IPR054765">
    <property type="entry name" value="SLBB_dom"/>
</dbReference>
<dbReference type="eggNOG" id="COG1596">
    <property type="taxonomic scope" value="Bacteria"/>
</dbReference>
<evidence type="ECO:0000256" key="6">
    <source>
        <dbReference type="ARBA" id="ARBA00022692"/>
    </source>
</evidence>
<feature type="domain" description="SLBB" evidence="17">
    <location>
        <begin position="232"/>
        <end position="307"/>
    </location>
</feature>
<protein>
    <submittedName>
        <fullName evidence="18">Periplasmic protein involved in polysaccharide export</fullName>
    </submittedName>
</protein>
<dbReference type="GO" id="GO:0015159">
    <property type="term" value="F:polysaccharide transmembrane transporter activity"/>
    <property type="evidence" value="ECO:0007669"/>
    <property type="project" value="InterPro"/>
</dbReference>
<evidence type="ECO:0000313" key="19">
    <source>
        <dbReference type="Proteomes" id="UP000014227"/>
    </source>
</evidence>
<evidence type="ECO:0000256" key="7">
    <source>
        <dbReference type="ARBA" id="ARBA00022729"/>
    </source>
</evidence>
<dbReference type="PANTHER" id="PTHR33619">
    <property type="entry name" value="POLYSACCHARIDE EXPORT PROTEIN GFCE-RELATED"/>
    <property type="match status" value="1"/>
</dbReference>
<dbReference type="InterPro" id="IPR019554">
    <property type="entry name" value="Soluble_ligand-bd"/>
</dbReference>
<dbReference type="GO" id="GO:0015288">
    <property type="term" value="F:porin activity"/>
    <property type="evidence" value="ECO:0007669"/>
    <property type="project" value="UniProtKB-KW"/>
</dbReference>
<name>S0EYP6_CHTCT</name>
<evidence type="ECO:0000313" key="18">
    <source>
        <dbReference type="EMBL" id="CCW35087.1"/>
    </source>
</evidence>
<feature type="domain" description="Polysaccharide export protein N-terminal" evidence="15">
    <location>
        <begin position="64"/>
        <end position="140"/>
    </location>
</feature>
<reference evidence="19" key="1">
    <citation type="submission" date="2013-03" db="EMBL/GenBank/DDBJ databases">
        <title>Genome sequence of Chthonomonas calidirosea, the first sequenced genome from the Armatimonadetes phylum (formally candidate division OP10).</title>
        <authorList>
            <person name="Lee K.C.Y."/>
            <person name="Morgan X.C."/>
            <person name="Dunfield P.F."/>
            <person name="Tamas I."/>
            <person name="Houghton K.M."/>
            <person name="Vyssotski M."/>
            <person name="Ryan J.L.J."/>
            <person name="Lagutin K."/>
            <person name="McDonald I.R."/>
            <person name="Stott M.B."/>
        </authorList>
    </citation>
    <scope>NUCLEOTIDE SEQUENCE [LARGE SCALE GENOMIC DNA]</scope>
    <source>
        <strain evidence="19">DSM 23976 / ICMP 18418 / T49</strain>
    </source>
</reference>
<dbReference type="InterPro" id="IPR003715">
    <property type="entry name" value="Poly_export_N"/>
</dbReference>
<dbReference type="Proteomes" id="UP000014227">
    <property type="component" value="Chromosome I"/>
</dbReference>
<evidence type="ECO:0000256" key="8">
    <source>
        <dbReference type="ARBA" id="ARBA00023047"/>
    </source>
</evidence>
<evidence type="ECO:0000259" key="16">
    <source>
        <dbReference type="Pfam" id="PF10531"/>
    </source>
</evidence>
<keyword evidence="19" id="KW-1185">Reference proteome</keyword>
<feature type="domain" description="SLBB" evidence="17">
    <location>
        <begin position="149"/>
        <end position="225"/>
    </location>
</feature>
<evidence type="ECO:0000256" key="10">
    <source>
        <dbReference type="ARBA" id="ARBA00023114"/>
    </source>
</evidence>
<evidence type="ECO:0000256" key="12">
    <source>
        <dbReference type="ARBA" id="ARBA00023139"/>
    </source>
</evidence>
<keyword evidence="6" id="KW-0812">Transmembrane</keyword>
<evidence type="ECO:0000256" key="9">
    <source>
        <dbReference type="ARBA" id="ARBA00023065"/>
    </source>
</evidence>
<evidence type="ECO:0000259" key="15">
    <source>
        <dbReference type="Pfam" id="PF02563"/>
    </source>
</evidence>
<feature type="domain" description="Soluble ligand binding" evidence="16">
    <location>
        <begin position="314"/>
        <end position="351"/>
    </location>
</feature>
<organism evidence="18 19">
    <name type="scientific">Chthonomonas calidirosea (strain DSM 23976 / ICMP 18418 / T49)</name>
    <dbReference type="NCBI Taxonomy" id="1303518"/>
    <lineage>
        <taxon>Bacteria</taxon>
        <taxon>Bacillati</taxon>
        <taxon>Armatimonadota</taxon>
        <taxon>Chthonomonadia</taxon>
        <taxon>Chthonomonadales</taxon>
        <taxon>Chthonomonadaceae</taxon>
        <taxon>Chthonomonas</taxon>
    </lineage>
</organism>
<accession>S0EYP6</accession>
<dbReference type="Pfam" id="PF10531">
    <property type="entry name" value="SLBB"/>
    <property type="match status" value="1"/>
</dbReference>
<dbReference type="GO" id="GO:0046930">
    <property type="term" value="C:pore complex"/>
    <property type="evidence" value="ECO:0007669"/>
    <property type="project" value="UniProtKB-KW"/>
</dbReference>
<gene>
    <name evidence="18" type="ORF">CCALI_01269</name>
</gene>
<keyword evidence="13" id="KW-0998">Cell outer membrane</keyword>
<evidence type="ECO:0000256" key="4">
    <source>
        <dbReference type="ARBA" id="ARBA00022452"/>
    </source>
</evidence>
<dbReference type="STRING" id="454171.CP488_02826"/>
<dbReference type="GO" id="GO:0006811">
    <property type="term" value="P:monoatomic ion transport"/>
    <property type="evidence" value="ECO:0007669"/>
    <property type="project" value="UniProtKB-KW"/>
</dbReference>
<dbReference type="EMBL" id="HF951689">
    <property type="protein sequence ID" value="CCW35087.1"/>
    <property type="molecule type" value="Genomic_DNA"/>
</dbReference>
<evidence type="ECO:0000256" key="2">
    <source>
        <dbReference type="ARBA" id="ARBA00009450"/>
    </source>
</evidence>
<evidence type="ECO:0000256" key="14">
    <source>
        <dbReference type="ARBA" id="ARBA00023288"/>
    </source>
</evidence>
<evidence type="ECO:0000256" key="11">
    <source>
        <dbReference type="ARBA" id="ARBA00023136"/>
    </source>
</evidence>
<keyword evidence="5" id="KW-0762">Sugar transport</keyword>
<dbReference type="PANTHER" id="PTHR33619:SF3">
    <property type="entry name" value="POLYSACCHARIDE EXPORT PROTEIN GFCE-RELATED"/>
    <property type="match status" value="1"/>
</dbReference>
<proteinExistence type="inferred from homology"/>
<dbReference type="Pfam" id="PF22461">
    <property type="entry name" value="SLBB_2"/>
    <property type="match status" value="2"/>
</dbReference>
<dbReference type="AlphaFoldDB" id="S0EYP6"/>
<dbReference type="HOGENOM" id="CLU_610725_0_0_0"/>
<evidence type="ECO:0000259" key="17">
    <source>
        <dbReference type="Pfam" id="PF22461"/>
    </source>
</evidence>